<reference evidence="1" key="1">
    <citation type="journal article" date="2015" name="Nature">
        <title>Complex archaea that bridge the gap between prokaryotes and eukaryotes.</title>
        <authorList>
            <person name="Spang A."/>
            <person name="Saw J.H."/>
            <person name="Jorgensen S.L."/>
            <person name="Zaremba-Niedzwiedzka K."/>
            <person name="Martijn J."/>
            <person name="Lind A.E."/>
            <person name="van Eijk R."/>
            <person name="Schleper C."/>
            <person name="Guy L."/>
            <person name="Ettema T.J."/>
        </authorList>
    </citation>
    <scope>NUCLEOTIDE SEQUENCE</scope>
</reference>
<organism evidence="1">
    <name type="scientific">marine sediment metagenome</name>
    <dbReference type="NCBI Taxonomy" id="412755"/>
    <lineage>
        <taxon>unclassified sequences</taxon>
        <taxon>metagenomes</taxon>
        <taxon>ecological metagenomes</taxon>
    </lineage>
</organism>
<dbReference type="EMBL" id="LAZR01037918">
    <property type="protein sequence ID" value="KKL20917.1"/>
    <property type="molecule type" value="Genomic_DNA"/>
</dbReference>
<gene>
    <name evidence="1" type="ORF">LCGC14_2450670</name>
</gene>
<sequence>MPTLGQVIGKDKARLDKETDAQIGDLGAISYFELPRETFNVDLVSYRIEKDYPDLGSTFALDHDTMGSLSFSRLGRVGSVLIRAVESKIYEDVTENFSDTSNLDAGSSTGVWGPNVGSKFVLNSDGNGYEGANLDSYPLGSGLDGIFFDSGSIIQTTNIGSDLQLATTKINRVRVELIGSNYDDVIGSVTTNNAGSWTPMTLGLTAEVIAEETGSQILIKLIDIIDDGI</sequence>
<evidence type="ECO:0000313" key="1">
    <source>
        <dbReference type="EMBL" id="KKL20917.1"/>
    </source>
</evidence>
<dbReference type="AlphaFoldDB" id="A0A0F9C3W1"/>
<protein>
    <submittedName>
        <fullName evidence="1">Uncharacterized protein</fullName>
    </submittedName>
</protein>
<accession>A0A0F9C3W1</accession>
<name>A0A0F9C3W1_9ZZZZ</name>
<comment type="caution">
    <text evidence="1">The sequence shown here is derived from an EMBL/GenBank/DDBJ whole genome shotgun (WGS) entry which is preliminary data.</text>
</comment>
<proteinExistence type="predicted"/>